<keyword evidence="1" id="KW-0472">Membrane</keyword>
<keyword evidence="1" id="KW-0812">Transmembrane</keyword>
<dbReference type="RefSeq" id="WP_119584706.1">
    <property type="nucleotide sequence ID" value="NZ_CAWODQ010000001.1"/>
</dbReference>
<feature type="transmembrane region" description="Helical" evidence="1">
    <location>
        <begin position="37"/>
        <end position="56"/>
    </location>
</feature>
<keyword evidence="1" id="KW-1133">Transmembrane helix</keyword>
<dbReference type="AlphaFoldDB" id="A0A418NXG9"/>
<comment type="caution">
    <text evidence="2">The sequence shown here is derived from an EMBL/GenBank/DDBJ whole genome shotgun (WGS) entry which is preliminary data.</text>
</comment>
<dbReference type="EMBL" id="QXFL01000001">
    <property type="protein sequence ID" value="RIV89310.1"/>
    <property type="molecule type" value="Genomic_DNA"/>
</dbReference>
<evidence type="ECO:0000256" key="1">
    <source>
        <dbReference type="SAM" id="Phobius"/>
    </source>
</evidence>
<gene>
    <name evidence="2" type="ORF">D2V07_03485</name>
</gene>
<evidence type="ECO:0000313" key="3">
    <source>
        <dbReference type="Proteomes" id="UP000286576"/>
    </source>
</evidence>
<keyword evidence="3" id="KW-1185">Reference proteome</keyword>
<feature type="transmembrane region" description="Helical" evidence="1">
    <location>
        <begin position="62"/>
        <end position="82"/>
    </location>
</feature>
<dbReference type="Proteomes" id="UP000286576">
    <property type="component" value="Unassembled WGS sequence"/>
</dbReference>
<organism evidence="2 3">
    <name type="scientific">Aurantiacibacter zhengii</name>
    <dbReference type="NCBI Taxonomy" id="2307003"/>
    <lineage>
        <taxon>Bacteria</taxon>
        <taxon>Pseudomonadati</taxon>
        <taxon>Pseudomonadota</taxon>
        <taxon>Alphaproteobacteria</taxon>
        <taxon>Sphingomonadales</taxon>
        <taxon>Erythrobacteraceae</taxon>
        <taxon>Aurantiacibacter</taxon>
    </lineage>
</organism>
<sequence>MVEQLTREKIAQQADIRIEAPRVVPPTDRTFELPTGLYVATVALFLGFIGTLALGFGNPEMVIPFIIFAFFVVAGFGVPALWTRLAPATKSKPKTWARFRQEGIMTPYGRASARDATVQVLILPALIFAWGLICITIAALV</sequence>
<accession>A0A418NXG9</accession>
<name>A0A418NXG9_9SPHN</name>
<proteinExistence type="predicted"/>
<feature type="transmembrane region" description="Helical" evidence="1">
    <location>
        <begin position="120"/>
        <end position="140"/>
    </location>
</feature>
<dbReference type="OrthoDB" id="7391283at2"/>
<reference evidence="2 3" key="1">
    <citation type="submission" date="2018-08" db="EMBL/GenBank/DDBJ databases">
        <title>Erythrobacter zhengii sp.nov., a bacterium isolated from deep-sea sediment.</title>
        <authorList>
            <person name="Fang C."/>
            <person name="Wu Y.-H."/>
            <person name="Sun C."/>
            <person name="Wang H."/>
            <person name="Cheng H."/>
            <person name="Meng F.-X."/>
            <person name="Wang C.-S."/>
            <person name="Xu X.-W."/>
        </authorList>
    </citation>
    <scope>NUCLEOTIDE SEQUENCE [LARGE SCALE GENOMIC DNA]</scope>
    <source>
        <strain evidence="2 3">V18</strain>
    </source>
</reference>
<protein>
    <submittedName>
        <fullName evidence="2">Uncharacterized protein</fullName>
    </submittedName>
</protein>
<evidence type="ECO:0000313" key="2">
    <source>
        <dbReference type="EMBL" id="RIV89310.1"/>
    </source>
</evidence>